<proteinExistence type="predicted"/>
<evidence type="ECO:0000313" key="2">
    <source>
        <dbReference type="Proteomes" id="UP000823775"/>
    </source>
</evidence>
<feature type="non-terminal residue" evidence="1">
    <location>
        <position position="1"/>
    </location>
</feature>
<dbReference type="Proteomes" id="UP000823775">
    <property type="component" value="Unassembled WGS sequence"/>
</dbReference>
<comment type="caution">
    <text evidence="1">The sequence shown here is derived from an EMBL/GenBank/DDBJ whole genome shotgun (WGS) entry which is preliminary data.</text>
</comment>
<sequence length="176" mass="19246">LSDQLRDESLEPRSTWVPITKSENVFELVLVDIVNHGSSETSKLIEVPPTLSSNCLTGIIFTDGVESLVIGLWEPSVYWGRCHVNQTLHEPHHRYHYRLGLVPRLAIDVIAKGNSLVIWGQTAITLVSVQLLLGVGHEACCNVGGISFKANPNESQMRGHAGEAPVSMMVIPNSSN</sequence>
<protein>
    <submittedName>
        <fullName evidence="1">Uncharacterized protein</fullName>
    </submittedName>
</protein>
<gene>
    <name evidence="1" type="ORF">HAX54_028325</name>
</gene>
<evidence type="ECO:0000313" key="1">
    <source>
        <dbReference type="EMBL" id="MCD7455483.1"/>
    </source>
</evidence>
<accession>A0ABS8S9F2</accession>
<organism evidence="1 2">
    <name type="scientific">Datura stramonium</name>
    <name type="common">Jimsonweed</name>
    <name type="synonym">Common thornapple</name>
    <dbReference type="NCBI Taxonomy" id="4076"/>
    <lineage>
        <taxon>Eukaryota</taxon>
        <taxon>Viridiplantae</taxon>
        <taxon>Streptophyta</taxon>
        <taxon>Embryophyta</taxon>
        <taxon>Tracheophyta</taxon>
        <taxon>Spermatophyta</taxon>
        <taxon>Magnoliopsida</taxon>
        <taxon>eudicotyledons</taxon>
        <taxon>Gunneridae</taxon>
        <taxon>Pentapetalae</taxon>
        <taxon>asterids</taxon>
        <taxon>lamiids</taxon>
        <taxon>Solanales</taxon>
        <taxon>Solanaceae</taxon>
        <taxon>Solanoideae</taxon>
        <taxon>Datureae</taxon>
        <taxon>Datura</taxon>
    </lineage>
</organism>
<keyword evidence="2" id="KW-1185">Reference proteome</keyword>
<name>A0ABS8S9F2_DATST</name>
<dbReference type="EMBL" id="JACEIK010000348">
    <property type="protein sequence ID" value="MCD7455483.1"/>
    <property type="molecule type" value="Genomic_DNA"/>
</dbReference>
<reference evidence="1 2" key="1">
    <citation type="journal article" date="2021" name="BMC Genomics">
        <title>Datura genome reveals duplications of psychoactive alkaloid biosynthetic genes and high mutation rate following tissue culture.</title>
        <authorList>
            <person name="Rajewski A."/>
            <person name="Carter-House D."/>
            <person name="Stajich J."/>
            <person name="Litt A."/>
        </authorList>
    </citation>
    <scope>NUCLEOTIDE SEQUENCE [LARGE SCALE GENOMIC DNA]</scope>
    <source>
        <strain evidence="1">AR-01</strain>
    </source>
</reference>